<dbReference type="EMBL" id="KQ085885">
    <property type="protein sequence ID" value="KLO19726.1"/>
    <property type="molecule type" value="Genomic_DNA"/>
</dbReference>
<dbReference type="AlphaFoldDB" id="A0A0H2SRL2"/>
<feature type="domain" description="DUF6534" evidence="2">
    <location>
        <begin position="164"/>
        <end position="251"/>
    </location>
</feature>
<dbReference type="PANTHER" id="PTHR40465:SF1">
    <property type="entry name" value="DUF6534 DOMAIN-CONTAINING PROTEIN"/>
    <property type="match status" value="1"/>
</dbReference>
<sequence>MGALDESIGALFIGCLVTTTLFGVTCTQTSSYLRNHGLDSGPLVGTVVLLMVLDTLHTVLISKMLYAFVVTNFGIAADLTIIPWTLSSSLVVHIVSDSVVRIFFIRRVWLLSKQNTSVVGILSALNASTIGFILFVTIKSFELKSIRLLYTIHWEICTGLALVMATDLCIAASLCGYLYHSPTGGDKGTNSIINSICLYTINTGLLTTMCSLGCLLAYILSPNTLIFVAFYLPLSKFYVNAFLASLNARQRLREKSQITRAMSAKSLRLNNTSGATSLSTVNHGASHINRYSGQEFSEVYFQSSSSINAKGGSEIDVENYLPPLPSIRIGEAL</sequence>
<feature type="transmembrane region" description="Helical" evidence="1">
    <location>
        <begin position="81"/>
        <end position="104"/>
    </location>
</feature>
<protein>
    <recommendedName>
        <fullName evidence="2">DUF6534 domain-containing protein</fullName>
    </recommendedName>
</protein>
<feature type="transmembrane region" description="Helical" evidence="1">
    <location>
        <begin position="6"/>
        <end position="26"/>
    </location>
</feature>
<dbReference type="PANTHER" id="PTHR40465">
    <property type="entry name" value="CHROMOSOME 1, WHOLE GENOME SHOTGUN SEQUENCE"/>
    <property type="match status" value="1"/>
</dbReference>
<reference evidence="3 4" key="1">
    <citation type="submission" date="2015-04" db="EMBL/GenBank/DDBJ databases">
        <title>Complete genome sequence of Schizopora paradoxa KUC8140, a cosmopolitan wood degrader in East Asia.</title>
        <authorList>
            <consortium name="DOE Joint Genome Institute"/>
            <person name="Min B."/>
            <person name="Park H."/>
            <person name="Jang Y."/>
            <person name="Kim J.-J."/>
            <person name="Kim K.H."/>
            <person name="Pangilinan J."/>
            <person name="Lipzen A."/>
            <person name="Riley R."/>
            <person name="Grigoriev I.V."/>
            <person name="Spatafora J.W."/>
            <person name="Choi I.-G."/>
        </authorList>
    </citation>
    <scope>NUCLEOTIDE SEQUENCE [LARGE SCALE GENOMIC DNA]</scope>
    <source>
        <strain evidence="3 4">KUC8140</strain>
    </source>
</reference>
<feature type="transmembrane region" description="Helical" evidence="1">
    <location>
        <begin position="158"/>
        <end position="180"/>
    </location>
</feature>
<evidence type="ECO:0000313" key="3">
    <source>
        <dbReference type="EMBL" id="KLO19726.1"/>
    </source>
</evidence>
<dbReference type="Pfam" id="PF20152">
    <property type="entry name" value="DUF6534"/>
    <property type="match status" value="1"/>
</dbReference>
<feature type="transmembrane region" description="Helical" evidence="1">
    <location>
        <begin position="192"/>
        <end position="219"/>
    </location>
</feature>
<dbReference type="Proteomes" id="UP000053477">
    <property type="component" value="Unassembled WGS sequence"/>
</dbReference>
<keyword evidence="1" id="KW-1133">Transmembrane helix</keyword>
<evidence type="ECO:0000313" key="4">
    <source>
        <dbReference type="Proteomes" id="UP000053477"/>
    </source>
</evidence>
<dbReference type="InterPro" id="IPR045339">
    <property type="entry name" value="DUF6534"/>
</dbReference>
<dbReference type="InParanoid" id="A0A0H2SRL2"/>
<evidence type="ECO:0000259" key="2">
    <source>
        <dbReference type="Pfam" id="PF20152"/>
    </source>
</evidence>
<feature type="transmembrane region" description="Helical" evidence="1">
    <location>
        <begin position="225"/>
        <end position="246"/>
    </location>
</feature>
<accession>A0A0H2SRL2</accession>
<proteinExistence type="predicted"/>
<keyword evidence="1" id="KW-0472">Membrane</keyword>
<gene>
    <name evidence="3" type="ORF">SCHPADRAFT_992664</name>
</gene>
<organism evidence="3 4">
    <name type="scientific">Schizopora paradoxa</name>
    <dbReference type="NCBI Taxonomy" id="27342"/>
    <lineage>
        <taxon>Eukaryota</taxon>
        <taxon>Fungi</taxon>
        <taxon>Dikarya</taxon>
        <taxon>Basidiomycota</taxon>
        <taxon>Agaricomycotina</taxon>
        <taxon>Agaricomycetes</taxon>
        <taxon>Hymenochaetales</taxon>
        <taxon>Schizoporaceae</taxon>
        <taxon>Schizopora</taxon>
    </lineage>
</organism>
<name>A0A0H2SRL2_9AGAM</name>
<dbReference type="OrthoDB" id="2798516at2759"/>
<evidence type="ECO:0000256" key="1">
    <source>
        <dbReference type="SAM" id="Phobius"/>
    </source>
</evidence>
<keyword evidence="1" id="KW-0812">Transmembrane</keyword>
<keyword evidence="4" id="KW-1185">Reference proteome</keyword>
<feature type="transmembrane region" description="Helical" evidence="1">
    <location>
        <begin position="116"/>
        <end position="138"/>
    </location>
</feature>